<dbReference type="EMBL" id="RFFJ01000029">
    <property type="protein sequence ID" value="RMI42982.1"/>
    <property type="molecule type" value="Genomic_DNA"/>
</dbReference>
<gene>
    <name evidence="3" type="ORF">EBN88_08110</name>
</gene>
<organism evidence="3 4">
    <name type="scientific">Streptomyces triticirhizae</name>
    <dbReference type="NCBI Taxonomy" id="2483353"/>
    <lineage>
        <taxon>Bacteria</taxon>
        <taxon>Bacillati</taxon>
        <taxon>Actinomycetota</taxon>
        <taxon>Actinomycetes</taxon>
        <taxon>Kitasatosporales</taxon>
        <taxon>Streptomycetaceae</taxon>
        <taxon>Streptomyces</taxon>
    </lineage>
</organism>
<name>A0A3M2M0N0_9ACTN</name>
<comment type="caution">
    <text evidence="3">The sequence shown here is derived from an EMBL/GenBank/DDBJ whole genome shotgun (WGS) entry which is preliminary data.</text>
</comment>
<keyword evidence="2" id="KW-0812">Transmembrane</keyword>
<protein>
    <submittedName>
        <fullName evidence="3">Uncharacterized protein</fullName>
    </submittedName>
</protein>
<dbReference type="AlphaFoldDB" id="A0A3M2M0N0"/>
<evidence type="ECO:0000313" key="4">
    <source>
        <dbReference type="Proteomes" id="UP000278673"/>
    </source>
</evidence>
<evidence type="ECO:0000256" key="1">
    <source>
        <dbReference type="SAM" id="MobiDB-lite"/>
    </source>
</evidence>
<keyword evidence="4" id="KW-1185">Reference proteome</keyword>
<evidence type="ECO:0000313" key="3">
    <source>
        <dbReference type="EMBL" id="RMI42982.1"/>
    </source>
</evidence>
<keyword evidence="2" id="KW-1133">Transmembrane helix</keyword>
<dbReference type="Proteomes" id="UP000278673">
    <property type="component" value="Unassembled WGS sequence"/>
</dbReference>
<feature type="region of interest" description="Disordered" evidence="1">
    <location>
        <begin position="148"/>
        <end position="168"/>
    </location>
</feature>
<evidence type="ECO:0000256" key="2">
    <source>
        <dbReference type="SAM" id="Phobius"/>
    </source>
</evidence>
<keyword evidence="2" id="KW-0472">Membrane</keyword>
<reference evidence="3 4" key="1">
    <citation type="submission" date="2018-10" db="EMBL/GenBank/DDBJ databases">
        <title>Isolation, diversity and antifungal activity of actinobacteria from wheat.</title>
        <authorList>
            <person name="Han C."/>
        </authorList>
    </citation>
    <scope>NUCLEOTIDE SEQUENCE [LARGE SCALE GENOMIC DNA]</scope>
    <source>
        <strain evidence="3 4">NEAU-YY642</strain>
    </source>
</reference>
<sequence length="168" mass="18425">MITKEAKTVTRNGKATVRQAGDAVLPYALSARENAARYAQQARAYMAPRASRAATQARLRYEAQWVPRIEQARLAAGPAKEKAALRSAAAVAALRGDLTADEIRHMAHRRRRRARTGQFVRRLGLMGLLAGGAVVAWKWWSAQTDPDWLVEPSPATDVPSEPEEQALG</sequence>
<proteinExistence type="predicted"/>
<dbReference type="InterPro" id="IPR035214">
    <property type="entry name" value="DUF5324"/>
</dbReference>
<accession>A0A3M2M0N0</accession>
<feature type="transmembrane region" description="Helical" evidence="2">
    <location>
        <begin position="119"/>
        <end position="140"/>
    </location>
</feature>
<dbReference type="Pfam" id="PF17258">
    <property type="entry name" value="DUF5324"/>
    <property type="match status" value="1"/>
</dbReference>